<evidence type="ECO:0000313" key="3">
    <source>
        <dbReference type="Proteomes" id="UP001165060"/>
    </source>
</evidence>
<feature type="domain" description="Nudix hydrolase" evidence="1">
    <location>
        <begin position="46"/>
        <end position="226"/>
    </location>
</feature>
<reference evidence="2 3" key="1">
    <citation type="journal article" date="2023" name="Commun. Biol.">
        <title>Genome analysis of Parmales, the sister group of diatoms, reveals the evolutionary specialization of diatoms from phago-mixotrophs to photoautotrophs.</title>
        <authorList>
            <person name="Ban H."/>
            <person name="Sato S."/>
            <person name="Yoshikawa S."/>
            <person name="Yamada K."/>
            <person name="Nakamura Y."/>
            <person name="Ichinomiya M."/>
            <person name="Sato N."/>
            <person name="Blanc-Mathieu R."/>
            <person name="Endo H."/>
            <person name="Kuwata A."/>
            <person name="Ogata H."/>
        </authorList>
    </citation>
    <scope>NUCLEOTIDE SEQUENCE [LARGE SCALE GENOMIC DNA]</scope>
</reference>
<dbReference type="InterPro" id="IPR015797">
    <property type="entry name" value="NUDIX_hydrolase-like_dom_sf"/>
</dbReference>
<evidence type="ECO:0000313" key="2">
    <source>
        <dbReference type="EMBL" id="GMI28098.1"/>
    </source>
</evidence>
<dbReference type="Proteomes" id="UP001165060">
    <property type="component" value="Unassembled WGS sequence"/>
</dbReference>
<dbReference type="EMBL" id="BRYB01000342">
    <property type="protein sequence ID" value="GMI28098.1"/>
    <property type="molecule type" value="Genomic_DNA"/>
</dbReference>
<organism evidence="2 3">
    <name type="scientific">Tetraparma gracilis</name>
    <dbReference type="NCBI Taxonomy" id="2962635"/>
    <lineage>
        <taxon>Eukaryota</taxon>
        <taxon>Sar</taxon>
        <taxon>Stramenopiles</taxon>
        <taxon>Ochrophyta</taxon>
        <taxon>Bolidophyceae</taxon>
        <taxon>Parmales</taxon>
        <taxon>Triparmaceae</taxon>
        <taxon>Tetraparma</taxon>
    </lineage>
</organism>
<dbReference type="CDD" id="cd02883">
    <property type="entry name" value="NUDIX_Hydrolase"/>
    <property type="match status" value="1"/>
</dbReference>
<keyword evidence="3" id="KW-1185">Reference proteome</keyword>
<comment type="caution">
    <text evidence="2">The sequence shown here is derived from an EMBL/GenBank/DDBJ whole genome shotgun (WGS) entry which is preliminary data.</text>
</comment>
<accession>A0ABQ6MKI2</accession>
<dbReference type="PROSITE" id="PS51462">
    <property type="entry name" value="NUDIX"/>
    <property type="match status" value="1"/>
</dbReference>
<dbReference type="Pfam" id="PF00293">
    <property type="entry name" value="NUDIX"/>
    <property type="match status" value="1"/>
</dbReference>
<name>A0ABQ6MKI2_9STRA</name>
<proteinExistence type="predicted"/>
<dbReference type="Gene3D" id="3.90.79.10">
    <property type="entry name" value="Nucleoside Triphosphate Pyrophosphohydrolase"/>
    <property type="match status" value="1"/>
</dbReference>
<sequence length="301" mass="33830">MPPLSVRSAATVVCARLRAPPPSPLLLSSLKRGPERPGSDDRVGALFSRGSSAHLRRGWELLLGQGEVRNHLRSSACSVGRMRYPGEFKFAGGAVDGGESLLGCAVRELEEEFLTPVPGDARLRLLSVKQTRPVGGRSYVMHNFVCLEEENEWLRELDVGDVNRRLGERRGAFDELLERGEFWDMGKEEKAAVSPEVRKVEWLPLQTAVAHCFSSMNSVLTPVNAFQEAEFRELGIEKRDPLFITMLVMLELEELGGLREVVEFTDGMDVEEERRRVVWLEDGMEEGEVSCNRKRRVQPQP</sequence>
<evidence type="ECO:0000259" key="1">
    <source>
        <dbReference type="PROSITE" id="PS51462"/>
    </source>
</evidence>
<dbReference type="InterPro" id="IPR000086">
    <property type="entry name" value="NUDIX_hydrolase_dom"/>
</dbReference>
<dbReference type="SUPFAM" id="SSF55811">
    <property type="entry name" value="Nudix"/>
    <property type="match status" value="1"/>
</dbReference>
<gene>
    <name evidence="2" type="ORF">TeGR_g7331</name>
</gene>
<protein>
    <recommendedName>
        <fullName evidence="1">Nudix hydrolase domain-containing protein</fullName>
    </recommendedName>
</protein>